<dbReference type="RefSeq" id="WP_169159914.1">
    <property type="nucleotide sequence ID" value="NZ_JABBFW010000004.1"/>
</dbReference>
<comment type="caution">
    <text evidence="3">The sequence shown here is derived from an EMBL/GenBank/DDBJ whole genome shotgun (WGS) entry which is preliminary data.</text>
</comment>
<protein>
    <submittedName>
        <fullName evidence="3">J domain-containing protein</fullName>
    </submittedName>
</protein>
<dbReference type="SUPFAM" id="SSF46565">
    <property type="entry name" value="Chaperone J-domain"/>
    <property type="match status" value="1"/>
</dbReference>
<feature type="compositionally biased region" description="Acidic residues" evidence="2">
    <location>
        <begin position="172"/>
        <end position="189"/>
    </location>
</feature>
<evidence type="ECO:0000313" key="4">
    <source>
        <dbReference type="Proteomes" id="UP000574067"/>
    </source>
</evidence>
<gene>
    <name evidence="3" type="ORF">HHL10_08505</name>
</gene>
<sequence length="380" mass="43088">MSRTSALQVAASPDGPALTPQQKRFNNLIRQIEQARQTLAAWPEAIAAYRHSHAQVVQPLLDELDAADRQRAFALDERLDRPGWTKTERDTLAALVRETVRRLLDGGDADPALKALYDKHSDIDFDTEQQEMALALKNAAEALTGLDLGDDEGIHTEADVFERVQRGFSEQAPDEEAEDFREAQPEPEPETPSARRRRAAQRKREAQAEAQARQATQSLREVFRKLASALHPDRETDPAQRAAKTALMQQANQAYQSGDLLTLLELQLQVEQIDAGHIAQADPQRLKHYNKVLAEQLSEINGECARVESAFRFEFGLEPRFGTDPQRLGKILETQARALRAELEQMALELRMLEDKALAKRWLRHERQRLRDEDFGFGFF</sequence>
<dbReference type="AlphaFoldDB" id="A0A848F8C1"/>
<organism evidence="3 4">
    <name type="scientific">Azohydromonas caseinilytica</name>
    <dbReference type="NCBI Taxonomy" id="2728836"/>
    <lineage>
        <taxon>Bacteria</taxon>
        <taxon>Pseudomonadati</taxon>
        <taxon>Pseudomonadota</taxon>
        <taxon>Betaproteobacteria</taxon>
        <taxon>Burkholderiales</taxon>
        <taxon>Sphaerotilaceae</taxon>
        <taxon>Azohydromonas</taxon>
    </lineage>
</organism>
<keyword evidence="1" id="KW-0175">Coiled coil</keyword>
<feature type="coiled-coil region" evidence="1">
    <location>
        <begin position="329"/>
        <end position="356"/>
    </location>
</feature>
<feature type="region of interest" description="Disordered" evidence="2">
    <location>
        <begin position="169"/>
        <end position="216"/>
    </location>
</feature>
<accession>A0A848F8C1</accession>
<name>A0A848F8C1_9BURK</name>
<dbReference type="InterPro" id="IPR036869">
    <property type="entry name" value="J_dom_sf"/>
</dbReference>
<evidence type="ECO:0000256" key="2">
    <source>
        <dbReference type="SAM" id="MobiDB-lite"/>
    </source>
</evidence>
<proteinExistence type="predicted"/>
<evidence type="ECO:0000313" key="3">
    <source>
        <dbReference type="EMBL" id="NML15016.1"/>
    </source>
</evidence>
<reference evidence="3 4" key="1">
    <citation type="submission" date="2020-04" db="EMBL/GenBank/DDBJ databases">
        <title>Azohydromonas sp. isolated from soil.</title>
        <authorList>
            <person name="Dahal R.H."/>
        </authorList>
    </citation>
    <scope>NUCLEOTIDE SEQUENCE [LARGE SCALE GENOMIC DNA]</scope>
    <source>
        <strain evidence="3 4">G-1-1-14</strain>
    </source>
</reference>
<keyword evidence="4" id="KW-1185">Reference proteome</keyword>
<dbReference type="EMBL" id="JABBFW010000004">
    <property type="protein sequence ID" value="NML15016.1"/>
    <property type="molecule type" value="Genomic_DNA"/>
</dbReference>
<dbReference type="Proteomes" id="UP000574067">
    <property type="component" value="Unassembled WGS sequence"/>
</dbReference>
<evidence type="ECO:0000256" key="1">
    <source>
        <dbReference type="SAM" id="Coils"/>
    </source>
</evidence>